<dbReference type="EMBL" id="BPLR01019159">
    <property type="protein sequence ID" value="GIZ04868.1"/>
    <property type="molecule type" value="Genomic_DNA"/>
</dbReference>
<gene>
    <name evidence="2" type="ORF">CEXT_550681</name>
</gene>
<dbReference type="Proteomes" id="UP001054945">
    <property type="component" value="Unassembled WGS sequence"/>
</dbReference>
<feature type="region of interest" description="Disordered" evidence="1">
    <location>
        <begin position="68"/>
        <end position="87"/>
    </location>
</feature>
<keyword evidence="3" id="KW-1185">Reference proteome</keyword>
<evidence type="ECO:0000256" key="1">
    <source>
        <dbReference type="SAM" id="MobiDB-lite"/>
    </source>
</evidence>
<comment type="caution">
    <text evidence="2">The sequence shown here is derived from an EMBL/GenBank/DDBJ whole genome shotgun (WGS) entry which is preliminary data.</text>
</comment>
<evidence type="ECO:0000313" key="2">
    <source>
        <dbReference type="EMBL" id="GIZ04868.1"/>
    </source>
</evidence>
<sequence length="87" mass="9442">MNLYCESRGTTAIHSTNSAHQLAMCWVRFVSPARARGRERYLRERSNYSKTSECGAGTGSEDRLLTSARQGQGKACGRPPGMSAAST</sequence>
<protein>
    <submittedName>
        <fullName evidence="2">Uncharacterized protein</fullName>
    </submittedName>
</protein>
<organism evidence="2 3">
    <name type="scientific">Caerostris extrusa</name>
    <name type="common">Bark spider</name>
    <name type="synonym">Caerostris bankana</name>
    <dbReference type="NCBI Taxonomy" id="172846"/>
    <lineage>
        <taxon>Eukaryota</taxon>
        <taxon>Metazoa</taxon>
        <taxon>Ecdysozoa</taxon>
        <taxon>Arthropoda</taxon>
        <taxon>Chelicerata</taxon>
        <taxon>Arachnida</taxon>
        <taxon>Araneae</taxon>
        <taxon>Araneomorphae</taxon>
        <taxon>Entelegynae</taxon>
        <taxon>Araneoidea</taxon>
        <taxon>Araneidae</taxon>
        <taxon>Caerostris</taxon>
    </lineage>
</organism>
<proteinExistence type="predicted"/>
<accession>A0AAV4YCY7</accession>
<name>A0AAV4YCY7_CAEEX</name>
<reference evidence="2 3" key="1">
    <citation type="submission" date="2021-06" db="EMBL/GenBank/DDBJ databases">
        <title>Caerostris extrusa draft genome.</title>
        <authorList>
            <person name="Kono N."/>
            <person name="Arakawa K."/>
        </authorList>
    </citation>
    <scope>NUCLEOTIDE SEQUENCE [LARGE SCALE GENOMIC DNA]</scope>
</reference>
<evidence type="ECO:0000313" key="3">
    <source>
        <dbReference type="Proteomes" id="UP001054945"/>
    </source>
</evidence>
<dbReference type="AlphaFoldDB" id="A0AAV4YCY7"/>